<comment type="caution">
    <text evidence="2">The sequence shown here is derived from an EMBL/GenBank/DDBJ whole genome shotgun (WGS) entry which is preliminary data.</text>
</comment>
<keyword evidence="3" id="KW-1185">Reference proteome</keyword>
<evidence type="ECO:0000256" key="1">
    <source>
        <dbReference type="SAM" id="MobiDB-lite"/>
    </source>
</evidence>
<sequence length="157" mass="17767">MENQGSGSAAGPSIGRDGPTRPTTAGEHTPKVVPPMDAVGILQALATLIREQSIGEMRSTKALQSVVHRDGRFDGRKVSHYLWEYRGEMILARVFDIETTGSFELVFELEIRDRVCEIARRYLTVPGGWDASDHAMREEFLEEDFERITRRIFLDQD</sequence>
<name>A0ABD1Z5D7_9MARC</name>
<protein>
    <submittedName>
        <fullName evidence="2">Uncharacterized protein</fullName>
    </submittedName>
</protein>
<proteinExistence type="predicted"/>
<evidence type="ECO:0000313" key="3">
    <source>
        <dbReference type="Proteomes" id="UP001605036"/>
    </source>
</evidence>
<accession>A0ABD1Z5D7</accession>
<dbReference type="Proteomes" id="UP001605036">
    <property type="component" value="Unassembled WGS sequence"/>
</dbReference>
<gene>
    <name evidence="2" type="ORF">R1flu_010583</name>
</gene>
<dbReference type="AlphaFoldDB" id="A0ABD1Z5D7"/>
<dbReference type="EMBL" id="JBHFFA010000002">
    <property type="protein sequence ID" value="KAL2642996.1"/>
    <property type="molecule type" value="Genomic_DNA"/>
</dbReference>
<evidence type="ECO:0000313" key="2">
    <source>
        <dbReference type="EMBL" id="KAL2642996.1"/>
    </source>
</evidence>
<reference evidence="2 3" key="1">
    <citation type="submission" date="2024-09" db="EMBL/GenBank/DDBJ databases">
        <title>Chromosome-scale assembly of Riccia fluitans.</title>
        <authorList>
            <person name="Paukszto L."/>
            <person name="Sawicki J."/>
            <person name="Karawczyk K."/>
            <person name="Piernik-Szablinska J."/>
            <person name="Szczecinska M."/>
            <person name="Mazdziarz M."/>
        </authorList>
    </citation>
    <scope>NUCLEOTIDE SEQUENCE [LARGE SCALE GENOMIC DNA]</scope>
    <source>
        <strain evidence="2">Rf_01</strain>
        <tissue evidence="2">Aerial parts of the thallus</tissue>
    </source>
</reference>
<feature type="region of interest" description="Disordered" evidence="1">
    <location>
        <begin position="1"/>
        <end position="33"/>
    </location>
</feature>
<organism evidence="2 3">
    <name type="scientific">Riccia fluitans</name>
    <dbReference type="NCBI Taxonomy" id="41844"/>
    <lineage>
        <taxon>Eukaryota</taxon>
        <taxon>Viridiplantae</taxon>
        <taxon>Streptophyta</taxon>
        <taxon>Embryophyta</taxon>
        <taxon>Marchantiophyta</taxon>
        <taxon>Marchantiopsida</taxon>
        <taxon>Marchantiidae</taxon>
        <taxon>Marchantiales</taxon>
        <taxon>Ricciaceae</taxon>
        <taxon>Riccia</taxon>
    </lineage>
</organism>